<dbReference type="PANTHER" id="PTHR37542">
    <property type="entry name" value="HELO DOMAIN-CONTAINING PROTEIN-RELATED"/>
    <property type="match status" value="1"/>
</dbReference>
<protein>
    <recommendedName>
        <fullName evidence="2">Prion-inhibition and propagation HeLo domain-containing protein</fullName>
    </recommendedName>
</protein>
<dbReference type="EMBL" id="JAVFHQ010000021">
    <property type="protein sequence ID" value="KAK4545049.1"/>
    <property type="molecule type" value="Genomic_DNA"/>
</dbReference>
<dbReference type="Pfam" id="PF14479">
    <property type="entry name" value="HeLo"/>
    <property type="match status" value="1"/>
</dbReference>
<evidence type="ECO:0000256" key="1">
    <source>
        <dbReference type="SAM" id="MobiDB-lite"/>
    </source>
</evidence>
<reference evidence="3 4" key="1">
    <citation type="submission" date="2021-11" db="EMBL/GenBank/DDBJ databases">
        <title>Black yeast isolated from Biological Soil Crust.</title>
        <authorList>
            <person name="Kurbessoian T."/>
        </authorList>
    </citation>
    <scope>NUCLEOTIDE SEQUENCE [LARGE SCALE GENOMIC DNA]</scope>
    <source>
        <strain evidence="3 4">CCFEE 5522</strain>
    </source>
</reference>
<feature type="domain" description="Prion-inhibition and propagation HeLo" evidence="2">
    <location>
        <begin position="1"/>
        <end position="106"/>
    </location>
</feature>
<dbReference type="PANTHER" id="PTHR37542:SF3">
    <property type="entry name" value="PRION-INHIBITION AND PROPAGATION HELO DOMAIN-CONTAINING PROTEIN"/>
    <property type="match status" value="1"/>
</dbReference>
<dbReference type="Gene3D" id="1.20.120.1020">
    <property type="entry name" value="Prion-inhibition and propagation, HeLo domain"/>
    <property type="match status" value="1"/>
</dbReference>
<organism evidence="3 4">
    <name type="scientific">Oleoguttula mirabilis</name>
    <dbReference type="NCBI Taxonomy" id="1507867"/>
    <lineage>
        <taxon>Eukaryota</taxon>
        <taxon>Fungi</taxon>
        <taxon>Dikarya</taxon>
        <taxon>Ascomycota</taxon>
        <taxon>Pezizomycotina</taxon>
        <taxon>Dothideomycetes</taxon>
        <taxon>Dothideomycetidae</taxon>
        <taxon>Mycosphaerellales</taxon>
        <taxon>Teratosphaeriaceae</taxon>
        <taxon>Oleoguttula</taxon>
    </lineage>
</organism>
<feature type="compositionally biased region" description="Gly residues" evidence="1">
    <location>
        <begin position="217"/>
        <end position="237"/>
    </location>
</feature>
<dbReference type="AlphaFoldDB" id="A0AAV9JJB6"/>
<keyword evidence="4" id="KW-1185">Reference proteome</keyword>
<dbReference type="Proteomes" id="UP001324427">
    <property type="component" value="Unassembled WGS sequence"/>
</dbReference>
<evidence type="ECO:0000313" key="3">
    <source>
        <dbReference type="EMBL" id="KAK4545049.1"/>
    </source>
</evidence>
<dbReference type="InterPro" id="IPR029498">
    <property type="entry name" value="HeLo_dom"/>
</dbReference>
<feature type="compositionally biased region" description="Polar residues" evidence="1">
    <location>
        <begin position="206"/>
        <end position="216"/>
    </location>
</feature>
<comment type="caution">
    <text evidence="3">The sequence shown here is derived from an EMBL/GenBank/DDBJ whole genome shotgun (WGS) entry which is preliminary data.</text>
</comment>
<accession>A0AAV9JJB6</accession>
<sequence length="237" mass="25573">MGAASLFSLFDTALTVFSYVEKGRNFGADFQTSEVKLRVAGLRFTRWGQAIGLASSPDDSSLIEGMNLVDTDLIAPKMLLSQIGRLMKDADDMSRKYGMEEAHNTIQDTNEGGTVEEEGAVVLVGEQELNKLLDTVTGLIGSFEALFPAAEQTRQHLADQEAHEPRQVAGELLAFMKEVAAGRKSDDRVLEEALRKEAQADANTAPAHQTTNTWGDNNGGFQIGSMSGGGTFNMGPR</sequence>
<evidence type="ECO:0000313" key="4">
    <source>
        <dbReference type="Proteomes" id="UP001324427"/>
    </source>
</evidence>
<gene>
    <name evidence="3" type="ORF">LTR36_003600</name>
</gene>
<feature type="region of interest" description="Disordered" evidence="1">
    <location>
        <begin position="198"/>
        <end position="237"/>
    </location>
</feature>
<name>A0AAV9JJB6_9PEZI</name>
<dbReference type="InterPro" id="IPR038305">
    <property type="entry name" value="HeLo_sf"/>
</dbReference>
<evidence type="ECO:0000259" key="2">
    <source>
        <dbReference type="Pfam" id="PF14479"/>
    </source>
</evidence>
<proteinExistence type="predicted"/>